<sequence>MPLPVTPYYERRLRDLRTLSPAAAALAERIALDLQPQMLATSTEMLEAQLLDHLQEVAEQQTRCVTRFWDWLNAVVDAGALPPPQAAAFACEAATLGGPSGVVPE</sequence>
<evidence type="ECO:0000313" key="1">
    <source>
        <dbReference type="EMBL" id="VFB18060.1"/>
    </source>
</evidence>
<evidence type="ECO:0000313" key="3">
    <source>
        <dbReference type="Proteomes" id="UP000330809"/>
    </source>
</evidence>
<dbReference type="EMBL" id="CAACYJ010000007">
    <property type="protein sequence ID" value="VFB18060.1"/>
    <property type="molecule type" value="Genomic_DNA"/>
</dbReference>
<dbReference type="AlphaFoldDB" id="A0A449IFJ6"/>
<name>A0A449IFJ6_PSEFR</name>
<proteinExistence type="predicted"/>
<organism evidence="1 3">
    <name type="scientific">Pseudomonas fragi</name>
    <dbReference type="NCBI Taxonomy" id="296"/>
    <lineage>
        <taxon>Bacteria</taxon>
        <taxon>Pseudomonadati</taxon>
        <taxon>Pseudomonadota</taxon>
        <taxon>Gammaproteobacteria</taxon>
        <taxon>Pseudomonadales</taxon>
        <taxon>Pseudomonadaceae</taxon>
        <taxon>Pseudomonas</taxon>
    </lineage>
</organism>
<dbReference type="RefSeq" id="WP_131655398.1">
    <property type="nucleotide sequence ID" value="NZ_CAACYJ010000007.1"/>
</dbReference>
<protein>
    <submittedName>
        <fullName evidence="1">Uncharacterized protein</fullName>
    </submittedName>
</protein>
<accession>A0A449IFJ6</accession>
<reference evidence="1 3" key="1">
    <citation type="submission" date="2019-02" db="EMBL/GenBank/DDBJ databases">
        <authorList>
            <consortium name="Pathogen Informatics"/>
        </authorList>
    </citation>
    <scope>NUCLEOTIDE SEQUENCE [LARGE SCALE GENOMIC DNA]</scope>
    <source>
        <strain evidence="1 3">3012STDY7103891</strain>
    </source>
</reference>
<evidence type="ECO:0000313" key="2">
    <source>
        <dbReference type="EMBL" id="VFB18071.1"/>
    </source>
</evidence>
<gene>
    <name evidence="1" type="ORF">NCTC10754_00596</name>
    <name evidence="2" type="ORF">NCTC10754_00607</name>
</gene>
<dbReference type="EMBL" id="CAACYJ010000007">
    <property type="protein sequence ID" value="VFB18071.1"/>
    <property type="molecule type" value="Genomic_DNA"/>
</dbReference>
<dbReference type="Proteomes" id="UP000330809">
    <property type="component" value="Unassembled WGS sequence"/>
</dbReference>